<gene>
    <name evidence="3" type="ORF">BT62DRAFT_917119</name>
</gene>
<protein>
    <submittedName>
        <fullName evidence="3">Uncharacterized protein</fullName>
    </submittedName>
</protein>
<reference evidence="3" key="1">
    <citation type="submission" date="2020-11" db="EMBL/GenBank/DDBJ databases">
        <title>Adaptations for nitrogen fixation in a non-lichenized fungal sporocarp promotes dispersal by wood-feeding termites.</title>
        <authorList>
            <consortium name="DOE Joint Genome Institute"/>
            <person name="Koch R.A."/>
            <person name="Yoon G."/>
            <person name="Arayal U."/>
            <person name="Lail K."/>
            <person name="Amirebrahimi M."/>
            <person name="Labutti K."/>
            <person name="Lipzen A."/>
            <person name="Riley R."/>
            <person name="Barry K."/>
            <person name="Henrissat B."/>
            <person name="Grigoriev I.V."/>
            <person name="Herr J.R."/>
            <person name="Aime M.C."/>
        </authorList>
    </citation>
    <scope>NUCLEOTIDE SEQUENCE</scope>
    <source>
        <strain evidence="3">MCA 3950</strain>
    </source>
</reference>
<evidence type="ECO:0000313" key="4">
    <source>
        <dbReference type="Proteomes" id="UP000812287"/>
    </source>
</evidence>
<dbReference type="AlphaFoldDB" id="A0A9P7W049"/>
<organism evidence="3 4">
    <name type="scientific">Guyanagaster necrorhizus</name>
    <dbReference type="NCBI Taxonomy" id="856835"/>
    <lineage>
        <taxon>Eukaryota</taxon>
        <taxon>Fungi</taxon>
        <taxon>Dikarya</taxon>
        <taxon>Basidiomycota</taxon>
        <taxon>Agaricomycotina</taxon>
        <taxon>Agaricomycetes</taxon>
        <taxon>Agaricomycetidae</taxon>
        <taxon>Agaricales</taxon>
        <taxon>Marasmiineae</taxon>
        <taxon>Physalacriaceae</taxon>
        <taxon>Guyanagaster</taxon>
    </lineage>
</organism>
<keyword evidence="1" id="KW-0812">Transmembrane</keyword>
<accession>A0A9P7W049</accession>
<feature type="transmembrane region" description="Helical" evidence="1">
    <location>
        <begin position="42"/>
        <end position="62"/>
    </location>
</feature>
<dbReference type="EMBL" id="MU250526">
    <property type="protein sequence ID" value="KAG7450826.1"/>
    <property type="molecule type" value="Genomic_DNA"/>
</dbReference>
<comment type="caution">
    <text evidence="3">The sequence shown here is derived from an EMBL/GenBank/DDBJ whole genome shotgun (WGS) entry which is preliminary data.</text>
</comment>
<name>A0A9P7W049_9AGAR</name>
<evidence type="ECO:0000256" key="1">
    <source>
        <dbReference type="SAM" id="Phobius"/>
    </source>
</evidence>
<feature type="chain" id="PRO_5040292826" evidence="2">
    <location>
        <begin position="24"/>
        <end position="300"/>
    </location>
</feature>
<evidence type="ECO:0000313" key="3">
    <source>
        <dbReference type="EMBL" id="KAG7450826.1"/>
    </source>
</evidence>
<dbReference type="GeneID" id="66106322"/>
<dbReference type="RefSeq" id="XP_043044326.1">
    <property type="nucleotide sequence ID" value="XM_043184025.1"/>
</dbReference>
<keyword evidence="1" id="KW-0472">Membrane</keyword>
<evidence type="ECO:0000256" key="2">
    <source>
        <dbReference type="SAM" id="SignalP"/>
    </source>
</evidence>
<feature type="signal peptide" evidence="2">
    <location>
        <begin position="1"/>
        <end position="23"/>
    </location>
</feature>
<keyword evidence="2" id="KW-0732">Signal</keyword>
<sequence>MTFVSLLTISMATLMANLIGAHAFIAAYFDSSVADIMELQNLIVAVNQAIPYLAAYHASLMYFNLCNSHYSMPFYLELAKIVQCIFIYLQSKEWKASMLMKVEHNNFPWDYNASLLLSEEPDYKNGNLSSILYQLLLSLHAISALSAPVVIGPTVLAPKIMESEASSSEFQESLRITVACKHQQGTEILAPTVPDPVSKRAKLILPPSAVESNRPAGSFLCSVSIPDSASERPEGASMKIIPLALNYQLSLSPHVYHSLTTIDLQFYKPLSCQVLESMKLSMLPVASDSLTKPSAQLHSS</sequence>
<keyword evidence="1" id="KW-1133">Transmembrane helix</keyword>
<keyword evidence="4" id="KW-1185">Reference proteome</keyword>
<dbReference type="Proteomes" id="UP000812287">
    <property type="component" value="Unassembled WGS sequence"/>
</dbReference>
<proteinExistence type="predicted"/>